<dbReference type="Proteomes" id="UP000639643">
    <property type="component" value="Unassembled WGS sequence"/>
</dbReference>
<accession>A0A8H6NG11</accession>
<feature type="region of interest" description="Disordered" evidence="1">
    <location>
        <begin position="203"/>
        <end position="248"/>
    </location>
</feature>
<dbReference type="EMBL" id="WIGM01000259">
    <property type="protein sequence ID" value="KAF6831498.1"/>
    <property type="molecule type" value="Genomic_DNA"/>
</dbReference>
<dbReference type="AlphaFoldDB" id="A0A8H6NG11"/>
<sequence>MQCIAWLESQDRDWYTSITGRSPELTGAGVVLDCRRSVLAARDVRVRCEGVRMRTRTRTRRTAKTTRARIGQDPRSAAATGVWDCARSPLPAPRSPLPAARLPSPWKNKGVVAFITLLLSFAGPIPSRTWHESPRRRGVHAVQSVTCVPVPIAIAFIQAKASSSLHNVPVVPDWKRIAPALPSPANPAFFAFAVFFPQRTRPASLSRGGTATNQIRPGQDVDPALGHGNRGPAREDLEETQMDIWNSQ</sequence>
<evidence type="ECO:0000313" key="2">
    <source>
        <dbReference type="EMBL" id="KAF6831498.1"/>
    </source>
</evidence>
<gene>
    <name evidence="2" type="ORF">CMUS01_07311</name>
</gene>
<protein>
    <submittedName>
        <fullName evidence="2">Uncharacterized protein</fullName>
    </submittedName>
</protein>
<comment type="caution">
    <text evidence="2">The sequence shown here is derived from an EMBL/GenBank/DDBJ whole genome shotgun (WGS) entry which is preliminary data.</text>
</comment>
<feature type="region of interest" description="Disordered" evidence="1">
    <location>
        <begin position="55"/>
        <end position="78"/>
    </location>
</feature>
<evidence type="ECO:0000256" key="1">
    <source>
        <dbReference type="SAM" id="MobiDB-lite"/>
    </source>
</evidence>
<keyword evidence="3" id="KW-1185">Reference proteome</keyword>
<feature type="compositionally biased region" description="Polar residues" evidence="1">
    <location>
        <begin position="203"/>
        <end position="216"/>
    </location>
</feature>
<name>A0A8H6NG11_9PEZI</name>
<feature type="compositionally biased region" description="Basic residues" evidence="1">
    <location>
        <begin position="55"/>
        <end position="67"/>
    </location>
</feature>
<evidence type="ECO:0000313" key="3">
    <source>
        <dbReference type="Proteomes" id="UP000639643"/>
    </source>
</evidence>
<reference evidence="2" key="1">
    <citation type="journal article" date="2020" name="Phytopathology">
        <title>Genome Sequence Resources of Colletotrichum truncatum, C. plurivorum, C. musicola, and C. sojae: Four Species Pathogenic to Soybean (Glycine max).</title>
        <authorList>
            <person name="Rogerio F."/>
            <person name="Boufleur T.R."/>
            <person name="Ciampi-Guillardi M."/>
            <person name="Sukno S.A."/>
            <person name="Thon M.R."/>
            <person name="Massola Junior N.S."/>
            <person name="Baroncelli R."/>
        </authorList>
    </citation>
    <scope>NUCLEOTIDE SEQUENCE</scope>
    <source>
        <strain evidence="2">LFN0074</strain>
    </source>
</reference>
<proteinExistence type="predicted"/>
<organism evidence="2 3">
    <name type="scientific">Colletotrichum musicola</name>
    <dbReference type="NCBI Taxonomy" id="2175873"/>
    <lineage>
        <taxon>Eukaryota</taxon>
        <taxon>Fungi</taxon>
        <taxon>Dikarya</taxon>
        <taxon>Ascomycota</taxon>
        <taxon>Pezizomycotina</taxon>
        <taxon>Sordariomycetes</taxon>
        <taxon>Hypocreomycetidae</taxon>
        <taxon>Glomerellales</taxon>
        <taxon>Glomerellaceae</taxon>
        <taxon>Colletotrichum</taxon>
        <taxon>Colletotrichum orchidearum species complex</taxon>
    </lineage>
</organism>